<dbReference type="AlphaFoldDB" id="A0A290Z6D3"/>
<name>A0A290Z6D3_9PSEU</name>
<evidence type="ECO:0000313" key="2">
    <source>
        <dbReference type="Proteomes" id="UP000218505"/>
    </source>
</evidence>
<proteinExistence type="predicted"/>
<organism evidence="1 2">
    <name type="scientific">Actinosynnema pretiosum</name>
    <dbReference type="NCBI Taxonomy" id="42197"/>
    <lineage>
        <taxon>Bacteria</taxon>
        <taxon>Bacillati</taxon>
        <taxon>Actinomycetota</taxon>
        <taxon>Actinomycetes</taxon>
        <taxon>Pseudonocardiales</taxon>
        <taxon>Pseudonocardiaceae</taxon>
        <taxon>Actinosynnema</taxon>
    </lineage>
</organism>
<dbReference type="RefSeq" id="WP_096493813.1">
    <property type="nucleotide sequence ID" value="NZ_CP023445.1"/>
</dbReference>
<dbReference type="SUPFAM" id="SSF160631">
    <property type="entry name" value="SMI1/KNR4-like"/>
    <property type="match status" value="1"/>
</dbReference>
<keyword evidence="2" id="KW-1185">Reference proteome</keyword>
<reference evidence="1" key="1">
    <citation type="submission" date="2017-09" db="EMBL/GenBank/DDBJ databases">
        <title>Complete Genome Sequence of ansamitocin-producing Bacterium Actinosynnema pretiosum X47.</title>
        <authorList>
            <person name="Cao G."/>
            <person name="Zong G."/>
            <person name="Zhong C."/>
            <person name="Fu J."/>
        </authorList>
    </citation>
    <scope>NUCLEOTIDE SEQUENCE [LARGE SCALE GENOMIC DNA]</scope>
    <source>
        <strain evidence="1">X47</strain>
    </source>
</reference>
<sequence length="172" mass="19070">MEPDSLARLRTVLAAFPRGLAYDMSGPRYDPAFHAHDWTAVEERVGTRLPADYRRLADGYGGLVVAGIFLVTPDDLPAVHEAHANSLRDHFAHRPDLARPVHPEPGGLLLCATTEGRDILWWDTTAPDPDRWSIVWDAEFAAHTFPGTLTELLVADLTGVLRPRLTAFTVRL</sequence>
<accession>A0A290Z6D3</accession>
<protein>
    <recommendedName>
        <fullName evidence="3">SMI1/KNR4 family protein</fullName>
    </recommendedName>
</protein>
<evidence type="ECO:0008006" key="3">
    <source>
        <dbReference type="Google" id="ProtNLM"/>
    </source>
</evidence>
<dbReference type="KEGG" id="apre:CNX65_15660"/>
<evidence type="ECO:0000313" key="1">
    <source>
        <dbReference type="EMBL" id="ATE54554.1"/>
    </source>
</evidence>
<dbReference type="EMBL" id="CP023445">
    <property type="protein sequence ID" value="ATE54554.1"/>
    <property type="molecule type" value="Genomic_DNA"/>
</dbReference>
<dbReference type="InterPro" id="IPR037883">
    <property type="entry name" value="Knr4/Smi1-like_sf"/>
</dbReference>
<dbReference type="Proteomes" id="UP000218505">
    <property type="component" value="Chromosome"/>
</dbReference>
<gene>
    <name evidence="1" type="ORF">CNX65_15660</name>
</gene>